<proteinExistence type="predicted"/>
<dbReference type="AlphaFoldDB" id="A0A6P3XY47"/>
<sequence length="119" mass="13964">DPKVDNGKAEELKNIYVGLIMKSRQLYLDYHESHPGFFASVLFMDDYARAFDSLLDFIYELYINQSYRKPIFLSEMNNFTQIAIPATLKSIINNMTEHLSVSKHQQKTIFKTHRSILQK</sequence>
<evidence type="ECO:0000313" key="1">
    <source>
        <dbReference type="Proteomes" id="UP000515204"/>
    </source>
</evidence>
<dbReference type="RefSeq" id="XP_014483017.1">
    <property type="nucleotide sequence ID" value="XM_014627531.1"/>
</dbReference>
<organism evidence="1 2">
    <name type="scientific">Dinoponera quadriceps</name>
    <name type="common">South American ant</name>
    <dbReference type="NCBI Taxonomy" id="609295"/>
    <lineage>
        <taxon>Eukaryota</taxon>
        <taxon>Metazoa</taxon>
        <taxon>Ecdysozoa</taxon>
        <taxon>Arthropoda</taxon>
        <taxon>Hexapoda</taxon>
        <taxon>Insecta</taxon>
        <taxon>Pterygota</taxon>
        <taxon>Neoptera</taxon>
        <taxon>Endopterygota</taxon>
        <taxon>Hymenoptera</taxon>
        <taxon>Apocrita</taxon>
        <taxon>Aculeata</taxon>
        <taxon>Formicoidea</taxon>
        <taxon>Formicidae</taxon>
        <taxon>Ponerinae</taxon>
        <taxon>Ponerini</taxon>
        <taxon>Dinoponera</taxon>
    </lineage>
</organism>
<reference evidence="2" key="1">
    <citation type="submission" date="2025-08" db="UniProtKB">
        <authorList>
            <consortium name="RefSeq"/>
        </authorList>
    </citation>
    <scope>IDENTIFICATION</scope>
</reference>
<gene>
    <name evidence="2" type="primary">LOC106748713</name>
</gene>
<keyword evidence="1" id="KW-1185">Reference proteome</keyword>
<accession>A0A6P3XY47</accession>
<dbReference type="KEGG" id="dqu:106748713"/>
<name>A0A6P3XY47_DINQU</name>
<dbReference type="OrthoDB" id="6334211at2759"/>
<dbReference type="GeneID" id="106748713"/>
<feature type="non-terminal residue" evidence="2">
    <location>
        <position position="1"/>
    </location>
</feature>
<evidence type="ECO:0000313" key="2">
    <source>
        <dbReference type="RefSeq" id="XP_014483017.1"/>
    </source>
</evidence>
<dbReference type="Proteomes" id="UP000515204">
    <property type="component" value="Unplaced"/>
</dbReference>
<protein>
    <submittedName>
        <fullName evidence="2">Uncharacterized protein LOC106748713</fullName>
    </submittedName>
</protein>